<sequence length="327" mass="36835">MLDPGKTASNFKQIEYLVTKRCANLEYLKKAHSSSGVLWMNHVRIIPEEIIQFYPADKLAQKIPDYFTLGYSLSPLLFEPPGTPLLKKLIQLMGEYDHYMANKGKKSVSSYMAREKTVSDASTVSITEALKPVLFKTANFGVYYEYLAIPTIPDFLDYNRVVSSLCTVLTQIYKKLIDDQFASVAVLFQAIKDIDSAIKTHFFGQIAKDLTELALSKVKSDFTSFSACMNSQSNRLPPLPPHLTETELIERETSPPPTEENTKEKYGLLLSVAVERKKKQKADSKKQKVKVKAGAAKDDVLNDNEFVMTDTNSQIVDDFDDFEPLDS</sequence>
<evidence type="ECO:0000313" key="1">
    <source>
        <dbReference type="EMBL" id="KAK2964114.1"/>
    </source>
</evidence>
<dbReference type="Proteomes" id="UP001281761">
    <property type="component" value="Unassembled WGS sequence"/>
</dbReference>
<dbReference type="PANTHER" id="PTHR37332:SF1">
    <property type="entry name" value="ELMO DOMAIN-CONTAINING PROTEIN"/>
    <property type="match status" value="1"/>
</dbReference>
<gene>
    <name evidence="1" type="ORF">BLNAU_645</name>
</gene>
<dbReference type="EMBL" id="JARBJD010000003">
    <property type="protein sequence ID" value="KAK2964114.1"/>
    <property type="molecule type" value="Genomic_DNA"/>
</dbReference>
<protein>
    <submittedName>
        <fullName evidence="1">Uncharacterized protein</fullName>
    </submittedName>
</protein>
<keyword evidence="2" id="KW-1185">Reference proteome</keyword>
<dbReference type="PANTHER" id="PTHR37332">
    <property type="entry name" value="EXPRESSED PROTEIN"/>
    <property type="match status" value="1"/>
</dbReference>
<comment type="caution">
    <text evidence="1">The sequence shown here is derived from an EMBL/GenBank/DDBJ whole genome shotgun (WGS) entry which is preliminary data.</text>
</comment>
<accession>A0ABQ9YKL4</accession>
<reference evidence="1 2" key="1">
    <citation type="journal article" date="2022" name="bioRxiv">
        <title>Genomics of Preaxostyla Flagellates Illuminates Evolutionary Transitions and the Path Towards Mitochondrial Loss.</title>
        <authorList>
            <person name="Novak L.V.F."/>
            <person name="Treitli S.C."/>
            <person name="Pyrih J."/>
            <person name="Halakuc P."/>
            <person name="Pipaliya S.V."/>
            <person name="Vacek V."/>
            <person name="Brzon O."/>
            <person name="Soukal P."/>
            <person name="Eme L."/>
            <person name="Dacks J.B."/>
            <person name="Karnkowska A."/>
            <person name="Elias M."/>
            <person name="Hampl V."/>
        </authorList>
    </citation>
    <scope>NUCLEOTIDE SEQUENCE [LARGE SCALE GENOMIC DNA]</scope>
    <source>
        <strain evidence="1">NAU3</strain>
        <tissue evidence="1">Gut</tissue>
    </source>
</reference>
<proteinExistence type="predicted"/>
<evidence type="ECO:0000313" key="2">
    <source>
        <dbReference type="Proteomes" id="UP001281761"/>
    </source>
</evidence>
<name>A0ABQ9YKL4_9EUKA</name>
<organism evidence="1 2">
    <name type="scientific">Blattamonas nauphoetae</name>
    <dbReference type="NCBI Taxonomy" id="2049346"/>
    <lineage>
        <taxon>Eukaryota</taxon>
        <taxon>Metamonada</taxon>
        <taxon>Preaxostyla</taxon>
        <taxon>Oxymonadida</taxon>
        <taxon>Blattamonas</taxon>
    </lineage>
</organism>